<gene>
    <name evidence="1" type="ORF">K469DRAFT_100007</name>
</gene>
<organism evidence="1 2">
    <name type="scientific">Zopfia rhizophila CBS 207.26</name>
    <dbReference type="NCBI Taxonomy" id="1314779"/>
    <lineage>
        <taxon>Eukaryota</taxon>
        <taxon>Fungi</taxon>
        <taxon>Dikarya</taxon>
        <taxon>Ascomycota</taxon>
        <taxon>Pezizomycotina</taxon>
        <taxon>Dothideomycetes</taxon>
        <taxon>Dothideomycetes incertae sedis</taxon>
        <taxon>Zopfiaceae</taxon>
        <taxon>Zopfia</taxon>
    </lineage>
</organism>
<evidence type="ECO:0000313" key="2">
    <source>
        <dbReference type="Proteomes" id="UP000800200"/>
    </source>
</evidence>
<dbReference type="EMBL" id="ML994625">
    <property type="protein sequence ID" value="KAF2187996.1"/>
    <property type="molecule type" value="Genomic_DNA"/>
</dbReference>
<keyword evidence="2" id="KW-1185">Reference proteome</keyword>
<evidence type="ECO:0000313" key="1">
    <source>
        <dbReference type="EMBL" id="KAF2187996.1"/>
    </source>
</evidence>
<accession>A0A6A6EDT3</accession>
<name>A0A6A6EDT3_9PEZI</name>
<protein>
    <submittedName>
        <fullName evidence="1">Uncharacterized protein</fullName>
    </submittedName>
</protein>
<dbReference type="Proteomes" id="UP000800200">
    <property type="component" value="Unassembled WGS sequence"/>
</dbReference>
<reference evidence="1" key="1">
    <citation type="journal article" date="2020" name="Stud. Mycol.">
        <title>101 Dothideomycetes genomes: a test case for predicting lifestyles and emergence of pathogens.</title>
        <authorList>
            <person name="Haridas S."/>
            <person name="Albert R."/>
            <person name="Binder M."/>
            <person name="Bloem J."/>
            <person name="Labutti K."/>
            <person name="Salamov A."/>
            <person name="Andreopoulos B."/>
            <person name="Baker S."/>
            <person name="Barry K."/>
            <person name="Bills G."/>
            <person name="Bluhm B."/>
            <person name="Cannon C."/>
            <person name="Castanera R."/>
            <person name="Culley D."/>
            <person name="Daum C."/>
            <person name="Ezra D."/>
            <person name="Gonzalez J."/>
            <person name="Henrissat B."/>
            <person name="Kuo A."/>
            <person name="Liang C."/>
            <person name="Lipzen A."/>
            <person name="Lutzoni F."/>
            <person name="Magnuson J."/>
            <person name="Mondo S."/>
            <person name="Nolan M."/>
            <person name="Ohm R."/>
            <person name="Pangilinan J."/>
            <person name="Park H.-J."/>
            <person name="Ramirez L."/>
            <person name="Alfaro M."/>
            <person name="Sun H."/>
            <person name="Tritt A."/>
            <person name="Yoshinaga Y."/>
            <person name="Zwiers L.-H."/>
            <person name="Turgeon B."/>
            <person name="Goodwin S."/>
            <person name="Spatafora J."/>
            <person name="Crous P."/>
            <person name="Grigoriev I."/>
        </authorList>
    </citation>
    <scope>NUCLEOTIDE SEQUENCE</scope>
    <source>
        <strain evidence="1">CBS 207.26</strain>
    </source>
</reference>
<sequence length="101" mass="11610">MMKIGGDVLAMKSGSEEFQSLGSQCFHHVHHYFHRCLWRRDGEVEAMIFYSFLMEQPATTLRQSSNAATRESEAERAFSGSVRQEYSFLQPLGGFIIFLVR</sequence>
<proteinExistence type="predicted"/>
<dbReference type="AlphaFoldDB" id="A0A6A6EDT3"/>